<evidence type="ECO:0000256" key="6">
    <source>
        <dbReference type="ARBA" id="ARBA00023180"/>
    </source>
</evidence>
<evidence type="ECO:0000256" key="7">
    <source>
        <dbReference type="SAM" id="MobiDB-lite"/>
    </source>
</evidence>
<accession>A0ABR3VWU4</accession>
<dbReference type="InterPro" id="IPR051836">
    <property type="entry name" value="Kremen_rcpt"/>
</dbReference>
<sequence length="1641" mass="168458">MVAAVALVLSMAVGLANCLASTDTITWGGDNTRAGYQTNHNMDPAVVGSDQFAQIFKTQLPGQYNGAAEQIFSQPLVYTPADGVQYVYFATTQNNVYKLDAKTGKIVASRNLHIPFLTADLDGCVDINPLVGITSTGVIDPATDTLYLTAKTYANQAGGSGAQGKPNGRYYFHALDVNDLSERPNFPVDLEGIAARNNPARIFNGGIHHQRPALLHSGQYIYAGFASHCVQYNFTGWIMGWDKTTGRVVERFATEGAGVPNTTPGGGVWMSGGGLASDDAGSIFFATGNGYASQLSTIPVNGRNPPTSLEEAAVHMTINDDGSLSLIDFFMPFEKQALDGADKDLGTSPLEILPAQFSCGDVKRIGVVTGKSGKTYWLNLDDLGGYQTGPGQGDRVIQVYQNENSVYAGAGVYPLEGGYIYINVIKYPSHVFKFSCSADGVPSFTKVADSPASNAYILGVGHGTVTSLDGQEGTGLVWTSDVQGDNLRIYNAIPQDGKMVQIKSFSVPGTTKFTRPVFGDGIVYMGTTQGFVYGFGAPTTPPLNCTTPVDFGTVDLEAANASASAASASRTVTCTANIGVTVNSIAVNDTTNFALSGLPALPKTLAAGASFTFQAAFQPAQVGRLLTSARIGTTNAAQGYSTTTAVRLSGTGLSSGPLLDITPDTLVFDEVVVGAGASSQTMLFSNDGNATLTVASVQYSLTGPDGPFADLGSSDGGSATAGPFSFQGLPASIGANQASTVTVLFDPTEAGNATLYGRVEADGGQQRTFSVAASAGPAPVALLEFQTPDGSGWVRYADGQNFTFGNVTENTTRNLKFRVTNAAPAGAVKLSLTVSKPPFGVPGIVQAVNQVDLAEGTSLGPGESATATLFCSVPKAQWNTDPYLGTAQWTMNTNDPNFQKQFIQFACMAVAEQAPPLGPDGQGLYRYVGCYKENNPGRQLQKQLYGDDGNTVAMCIAACAEGGYAYCGTQYQRECWAGQNVPVLQVDEGNCNYACSGDVNEICGGNGVGSGAGGAYISLYALHGQLTPPGNDTGGSSPSPGSPVVNPGVDGFTSVGCYAEPPSGRAFPKQVSTVNKTVASCLTACSTYNYAGLEYGGECWCGNSIGAGAAPAPAGDCNMPCNDNATEYCGAGLRLNLYYQNVTTTDPTGPRAKPTVGLYKWFGCYTEATNQRALSSKSYAQDNVTLESCAAFCSGYQYFGTEYGRECYCGDSFNDGSVPAPSVDDCSFPCAGDATELCGAGNRLDVYSKDLSPSTSTASPTSSTPVSLPPTSQPVSSTPLSVPASEPVSSTPTSEPVSSTPSSTPTSGPASSAPTSEPVSSAPTSSPSPSDPTSAPASSTPSSAPVSSDPVSTPSTSESASSPSSTEPSSTPSSSDPASTPSTSDPASTPSTSEPASSPSSTPTSAPVSSEPASSPSSVPPSSSPSSSPTSAPASSEPASPSSTPTSASPSSTPSSSPVSSTPTPTPSSSVPSSSPTPSTPTSAPPSTTPPATTSPTSTTTSTTTTSSTTTSKTTSTPPPKPTVVPGNANFTYYGCVAEPSRGRLMVHKTANDNMTVESCLASCWMYDYAGVEYSRECWCGNAPLNWAGNAGATPGHNATEPECNKACMGNATELCGSSLRLNLYFFNATKAAAAAAAGHK</sequence>
<dbReference type="SMART" id="SM00321">
    <property type="entry name" value="WSC"/>
    <property type="match status" value="4"/>
</dbReference>
<evidence type="ECO:0000256" key="3">
    <source>
        <dbReference type="ARBA" id="ARBA00022729"/>
    </source>
</evidence>
<dbReference type="PANTHER" id="PTHR24269:SF16">
    <property type="entry name" value="PROTEIN SLG1"/>
    <property type="match status" value="1"/>
</dbReference>
<feature type="compositionally biased region" description="Low complexity" evidence="7">
    <location>
        <begin position="1490"/>
        <end position="1516"/>
    </location>
</feature>
<dbReference type="Pfam" id="PF01822">
    <property type="entry name" value="WSC"/>
    <property type="match status" value="4"/>
</dbReference>
<feature type="signal peptide" evidence="8">
    <location>
        <begin position="1"/>
        <end position="18"/>
    </location>
</feature>
<evidence type="ECO:0000256" key="4">
    <source>
        <dbReference type="ARBA" id="ARBA00022989"/>
    </source>
</evidence>
<feature type="compositionally biased region" description="Low complexity" evidence="7">
    <location>
        <begin position="1424"/>
        <end position="1482"/>
    </location>
</feature>
<feature type="compositionally biased region" description="Low complexity" evidence="7">
    <location>
        <begin position="1273"/>
        <end position="1417"/>
    </location>
</feature>
<evidence type="ECO:0000256" key="1">
    <source>
        <dbReference type="ARBA" id="ARBA00004167"/>
    </source>
</evidence>
<dbReference type="InterPro" id="IPR002889">
    <property type="entry name" value="WSC_carb-bd"/>
</dbReference>
<feature type="chain" id="PRO_5047404554" description="WSC domain-containing protein" evidence="8">
    <location>
        <begin position="19"/>
        <end position="1641"/>
    </location>
</feature>
<feature type="domain" description="WSC" evidence="9">
    <location>
        <begin position="1158"/>
        <end position="1250"/>
    </location>
</feature>
<keyword evidence="4" id="KW-1133">Transmembrane helix</keyword>
<evidence type="ECO:0000256" key="5">
    <source>
        <dbReference type="ARBA" id="ARBA00023136"/>
    </source>
</evidence>
<protein>
    <recommendedName>
        <fullName evidence="9">WSC domain-containing protein</fullName>
    </recommendedName>
</protein>
<dbReference type="InterPro" id="IPR015943">
    <property type="entry name" value="WD40/YVTN_repeat-like_dom_sf"/>
</dbReference>
<name>A0ABR3VWU4_9PEZI</name>
<evidence type="ECO:0000259" key="9">
    <source>
        <dbReference type="PROSITE" id="PS51212"/>
    </source>
</evidence>
<feature type="region of interest" description="Disordered" evidence="7">
    <location>
        <begin position="1251"/>
        <end position="1525"/>
    </location>
</feature>
<feature type="domain" description="WSC" evidence="9">
    <location>
        <begin position="1051"/>
        <end position="1141"/>
    </location>
</feature>
<evidence type="ECO:0000256" key="2">
    <source>
        <dbReference type="ARBA" id="ARBA00022692"/>
    </source>
</evidence>
<feature type="domain" description="WSC" evidence="9">
    <location>
        <begin position="1530"/>
        <end position="1628"/>
    </location>
</feature>
<comment type="subcellular location">
    <subcellularLocation>
        <location evidence="1">Membrane</location>
        <topology evidence="1">Single-pass membrane protein</topology>
    </subcellularLocation>
</comment>
<dbReference type="Gene3D" id="2.130.10.10">
    <property type="entry name" value="YVTN repeat-like/Quinoprotein amine dehydrogenase"/>
    <property type="match status" value="1"/>
</dbReference>
<keyword evidence="11" id="KW-1185">Reference proteome</keyword>
<dbReference type="Proteomes" id="UP001586593">
    <property type="component" value="Unassembled WGS sequence"/>
</dbReference>
<dbReference type="PANTHER" id="PTHR24269">
    <property type="entry name" value="KREMEN PROTEIN"/>
    <property type="match status" value="1"/>
</dbReference>
<dbReference type="Gene3D" id="2.60.40.10">
    <property type="entry name" value="Immunoglobulins"/>
    <property type="match status" value="1"/>
</dbReference>
<comment type="caution">
    <text evidence="10">The sequence shown here is derived from an EMBL/GenBank/DDBJ whole genome shotgun (WGS) entry which is preliminary data.</text>
</comment>
<feature type="domain" description="WSC" evidence="9">
    <location>
        <begin position="924"/>
        <end position="1019"/>
    </location>
</feature>
<dbReference type="SUPFAM" id="SSF50998">
    <property type="entry name" value="Quinoprotein alcohol dehydrogenase-like"/>
    <property type="match status" value="1"/>
</dbReference>
<gene>
    <name evidence="10" type="ORF">VTK73DRAFT_10417</name>
</gene>
<dbReference type="PROSITE" id="PS51212">
    <property type="entry name" value="WSC"/>
    <property type="match status" value="4"/>
</dbReference>
<dbReference type="EMBL" id="JAZHXJ010000995">
    <property type="protein sequence ID" value="KAL1847140.1"/>
    <property type="molecule type" value="Genomic_DNA"/>
</dbReference>
<keyword evidence="3 8" id="KW-0732">Signal</keyword>
<evidence type="ECO:0000313" key="11">
    <source>
        <dbReference type="Proteomes" id="UP001586593"/>
    </source>
</evidence>
<evidence type="ECO:0000313" key="10">
    <source>
        <dbReference type="EMBL" id="KAL1847140.1"/>
    </source>
</evidence>
<evidence type="ECO:0000256" key="8">
    <source>
        <dbReference type="SAM" id="SignalP"/>
    </source>
</evidence>
<keyword evidence="6" id="KW-0325">Glycoprotein</keyword>
<keyword evidence="2" id="KW-0812">Transmembrane</keyword>
<keyword evidence="5" id="KW-0472">Membrane</keyword>
<organism evidence="10 11">
    <name type="scientific">Phialemonium thermophilum</name>
    <dbReference type="NCBI Taxonomy" id="223376"/>
    <lineage>
        <taxon>Eukaryota</taxon>
        <taxon>Fungi</taxon>
        <taxon>Dikarya</taxon>
        <taxon>Ascomycota</taxon>
        <taxon>Pezizomycotina</taxon>
        <taxon>Sordariomycetes</taxon>
        <taxon>Sordariomycetidae</taxon>
        <taxon>Cephalothecales</taxon>
        <taxon>Cephalothecaceae</taxon>
        <taxon>Phialemonium</taxon>
    </lineage>
</organism>
<proteinExistence type="predicted"/>
<dbReference type="InterPro" id="IPR011047">
    <property type="entry name" value="Quinoprotein_ADH-like_sf"/>
</dbReference>
<reference evidence="10 11" key="1">
    <citation type="journal article" date="2024" name="Commun. Biol.">
        <title>Comparative genomic analysis of thermophilic fungi reveals convergent evolutionary adaptations and gene losses.</title>
        <authorList>
            <person name="Steindorff A.S."/>
            <person name="Aguilar-Pontes M.V."/>
            <person name="Robinson A.J."/>
            <person name="Andreopoulos B."/>
            <person name="LaButti K."/>
            <person name="Kuo A."/>
            <person name="Mondo S."/>
            <person name="Riley R."/>
            <person name="Otillar R."/>
            <person name="Haridas S."/>
            <person name="Lipzen A."/>
            <person name="Grimwood J."/>
            <person name="Schmutz J."/>
            <person name="Clum A."/>
            <person name="Reid I.D."/>
            <person name="Moisan M.C."/>
            <person name="Butler G."/>
            <person name="Nguyen T.T.M."/>
            <person name="Dewar K."/>
            <person name="Conant G."/>
            <person name="Drula E."/>
            <person name="Henrissat B."/>
            <person name="Hansel C."/>
            <person name="Singer S."/>
            <person name="Hutchinson M.I."/>
            <person name="de Vries R.P."/>
            <person name="Natvig D.O."/>
            <person name="Powell A.J."/>
            <person name="Tsang A."/>
            <person name="Grigoriev I.V."/>
        </authorList>
    </citation>
    <scope>NUCLEOTIDE SEQUENCE [LARGE SCALE GENOMIC DNA]</scope>
    <source>
        <strain evidence="10 11">ATCC 24622</strain>
    </source>
</reference>
<feature type="compositionally biased region" description="Low complexity" evidence="7">
    <location>
        <begin position="1251"/>
        <end position="1266"/>
    </location>
</feature>
<dbReference type="InterPro" id="IPR013783">
    <property type="entry name" value="Ig-like_fold"/>
</dbReference>